<evidence type="ECO:0000259" key="7">
    <source>
        <dbReference type="Pfam" id="PF02776"/>
    </source>
</evidence>
<dbReference type="PIRSF" id="PIRSF004983">
    <property type="entry name" value="MenD"/>
    <property type="match status" value="1"/>
</dbReference>
<evidence type="ECO:0000256" key="3">
    <source>
        <dbReference type="ARBA" id="ARBA00022723"/>
    </source>
</evidence>
<dbReference type="GO" id="GO:0030976">
    <property type="term" value="F:thiamine pyrophosphate binding"/>
    <property type="evidence" value="ECO:0007669"/>
    <property type="project" value="InterPro"/>
</dbReference>
<dbReference type="PANTHER" id="PTHR42916">
    <property type="entry name" value="2-SUCCINYL-5-ENOLPYRUVYL-6-HYDROXY-3-CYCLOHEXENE-1-CARBOXYLATE SYNTHASE"/>
    <property type="match status" value="1"/>
</dbReference>
<accession>A0A0K6H694</accession>
<keyword evidence="2" id="KW-0808">Transferase</keyword>
<dbReference type="PANTHER" id="PTHR42916:SF1">
    <property type="entry name" value="PROTEIN PHYLLO, CHLOROPLASTIC"/>
    <property type="match status" value="1"/>
</dbReference>
<evidence type="ECO:0000256" key="2">
    <source>
        <dbReference type="ARBA" id="ARBA00022679"/>
    </source>
</evidence>
<evidence type="ECO:0000256" key="5">
    <source>
        <dbReference type="ARBA" id="ARBA00023052"/>
    </source>
</evidence>
<keyword evidence="9" id="KW-1185">Reference proteome</keyword>
<dbReference type="GO" id="GO:0070204">
    <property type="term" value="F:2-succinyl-5-enolpyruvyl-6-hydroxy-3-cyclohexene-1-carboxylic-acid synthase activity"/>
    <property type="evidence" value="ECO:0007669"/>
    <property type="project" value="InterPro"/>
</dbReference>
<keyword evidence="5" id="KW-0786">Thiamine pyrophosphate</keyword>
<sequence>MKCYSTTEKNALIVISLLKAHGIRYVIASPGTTNNALIGSIQKDPFFTIFSAVDERSAAYMACGLAAETNEPVVISCTGATASRNYAPGMTEAYYRKLPVLAITSTQQIGRIGHHIAQVIDRSVISNDVANFSVTLPVVKDEEDFWDCEVKVNQAILELTRNGGGPVHINLPTTYSKPFTEKEGIQCRVINRIGFNDAFPEISENSKVAVFIGSHKNWKKEETKALEEFCEAYNAVVFCDHTSGYRGKNRLFFSLAAAQELLNREEYLPDLTIHIGEITGDYPTLGMSGKEVWRVNEDGEVRDTFRKLRYVFAMPEFLFFAKMAKQAKGNPSKQYFEHCQNLLKSIQSKVPEVPFSNVWLASKMAAKIPAGSAVHFGILNSLRTWNFYDLPESVTSCSNVGGFGIDGGVSSLLGASLANPEKLYYAVIGDLAFFYDLNAIGNRHTGNNLRILMVNNGKGTEFRLYNHHAAHFGKDGDEFVAAAGHYGNKSHTLIKNYAENLGFEYLTASNKQEFEVVYQRFLEPKVTDKPMLFEVFTDSEEESEALKIMHRIEVSAEGKAKQVMKSVIGQKGVDVVKKIIKR</sequence>
<proteinExistence type="predicted"/>
<dbReference type="AlphaFoldDB" id="A0A0K6H694"/>
<dbReference type="RefSeq" id="WP_055439148.1">
    <property type="nucleotide sequence ID" value="NZ_CYHB01000004.1"/>
</dbReference>
<dbReference type="Proteomes" id="UP000182598">
    <property type="component" value="Unassembled WGS sequence"/>
</dbReference>
<evidence type="ECO:0000256" key="6">
    <source>
        <dbReference type="ARBA" id="ARBA00023211"/>
    </source>
</evidence>
<dbReference type="Gene3D" id="3.40.50.970">
    <property type="match status" value="2"/>
</dbReference>
<dbReference type="Gene3D" id="3.40.50.1220">
    <property type="entry name" value="TPP-binding domain"/>
    <property type="match status" value="1"/>
</dbReference>
<protein>
    <submittedName>
        <fullName evidence="8">2-succinyl-5-enolpyruvyl-6-hydroxy-3-cyclohexene-1-carboxylate synthase</fullName>
    </submittedName>
</protein>
<dbReference type="OrthoDB" id="9791859at2"/>
<evidence type="ECO:0000313" key="8">
    <source>
        <dbReference type="EMBL" id="CUA86423.1"/>
    </source>
</evidence>
<dbReference type="CDD" id="cd07037">
    <property type="entry name" value="TPP_PYR_MenD"/>
    <property type="match status" value="1"/>
</dbReference>
<evidence type="ECO:0000256" key="4">
    <source>
        <dbReference type="ARBA" id="ARBA00022842"/>
    </source>
</evidence>
<dbReference type="EMBL" id="CYHB01000004">
    <property type="protein sequence ID" value="CUA86423.1"/>
    <property type="molecule type" value="Genomic_DNA"/>
</dbReference>
<dbReference type="InterPro" id="IPR012001">
    <property type="entry name" value="Thiamin_PyroP_enz_TPP-bd_dom"/>
</dbReference>
<dbReference type="GO" id="GO:0046872">
    <property type="term" value="F:metal ion binding"/>
    <property type="evidence" value="ECO:0007669"/>
    <property type="project" value="UniProtKB-KW"/>
</dbReference>
<dbReference type="InterPro" id="IPR004433">
    <property type="entry name" value="MenaQ_synth_MenD"/>
</dbReference>
<keyword evidence="1" id="KW-0474">Menaquinone biosynthesis</keyword>
<evidence type="ECO:0000313" key="9">
    <source>
        <dbReference type="Proteomes" id="UP000182598"/>
    </source>
</evidence>
<keyword evidence="4" id="KW-0460">Magnesium</keyword>
<gene>
    <name evidence="8" type="ORF">Ga0061064_1480</name>
</gene>
<keyword evidence="3" id="KW-0479">Metal-binding</keyword>
<reference evidence="9" key="1">
    <citation type="submission" date="2015-08" db="EMBL/GenBank/DDBJ databases">
        <authorList>
            <person name="Varghese N."/>
        </authorList>
    </citation>
    <scope>NUCLEOTIDE SEQUENCE [LARGE SCALE GENOMIC DNA]</scope>
    <source>
        <strain evidence="9">DSM 27808</strain>
    </source>
</reference>
<dbReference type="Pfam" id="PF02776">
    <property type="entry name" value="TPP_enzyme_N"/>
    <property type="match status" value="1"/>
</dbReference>
<feature type="domain" description="Thiamine pyrophosphate enzyme N-terminal TPP-binding" evidence="7">
    <location>
        <begin position="13"/>
        <end position="121"/>
    </location>
</feature>
<dbReference type="InterPro" id="IPR029061">
    <property type="entry name" value="THDP-binding"/>
</dbReference>
<name>A0A0K6H694_9GAMM</name>
<keyword evidence="6" id="KW-0464">Manganese</keyword>
<dbReference type="GO" id="GO:0009234">
    <property type="term" value="P:menaquinone biosynthetic process"/>
    <property type="evidence" value="ECO:0007669"/>
    <property type="project" value="UniProtKB-KW"/>
</dbReference>
<evidence type="ECO:0000256" key="1">
    <source>
        <dbReference type="ARBA" id="ARBA00022428"/>
    </source>
</evidence>
<dbReference type="SUPFAM" id="SSF52518">
    <property type="entry name" value="Thiamin diphosphate-binding fold (THDP-binding)"/>
    <property type="match status" value="2"/>
</dbReference>
<organism evidence="8 9">
    <name type="scientific">Pseudidiomarina woesei</name>
    <dbReference type="NCBI Taxonomy" id="1381080"/>
    <lineage>
        <taxon>Bacteria</taxon>
        <taxon>Pseudomonadati</taxon>
        <taxon>Pseudomonadota</taxon>
        <taxon>Gammaproteobacteria</taxon>
        <taxon>Alteromonadales</taxon>
        <taxon>Idiomarinaceae</taxon>
        <taxon>Pseudidiomarina</taxon>
    </lineage>
</organism>